<sequence>MNLGLNYLTNNYYMNQINQQKKAVEQDSSVGFNRILSAKSIGSAAKTEQSLKDMWQTRFPGGYYHVMDAYKIPQNVWERLDFPHEKFFSNEVDESVLNWQPAGAAPELSDSSVQSRLNSVLGKNSIVVPPALEEKLKNNPELADKIMTNIDNLFAWNGYPSLPDGMHSALIVLDENGEVAHYQLVGAGFMGPSDEELRRIEEEQKAKQEKREEYARLMEETAKEKKEKWQESNEKYYQSNLLEKVIRTYEVNFISQERVVCFAKTD</sequence>
<comment type="caution">
    <text evidence="2">The sequence shown here is derived from an EMBL/GenBank/DDBJ whole genome shotgun (WGS) entry which is preliminary data.</text>
</comment>
<gene>
    <name evidence="2" type="ORF">C823_05441</name>
</gene>
<protein>
    <submittedName>
        <fullName evidence="2">Uncharacterized protein</fullName>
    </submittedName>
</protein>
<evidence type="ECO:0000313" key="3">
    <source>
        <dbReference type="Proteomes" id="UP000012589"/>
    </source>
</evidence>
<evidence type="ECO:0000313" key="2">
    <source>
        <dbReference type="EMBL" id="EMZ19616.1"/>
    </source>
</evidence>
<keyword evidence="1" id="KW-0175">Coiled coil</keyword>
<organism evidence="2 3">
    <name type="scientific">Eubacterium plexicaudatum ASF492</name>
    <dbReference type="NCBI Taxonomy" id="1235802"/>
    <lineage>
        <taxon>Bacteria</taxon>
        <taxon>Bacillati</taxon>
        <taxon>Bacillota</taxon>
        <taxon>Clostridia</taxon>
        <taxon>Eubacteriales</taxon>
        <taxon>Eubacteriaceae</taxon>
        <taxon>Eubacterium</taxon>
    </lineage>
</organism>
<dbReference type="Proteomes" id="UP000012589">
    <property type="component" value="Unassembled WGS sequence"/>
</dbReference>
<proteinExistence type="predicted"/>
<dbReference type="PATRIC" id="fig|1235802.3.peg.5741"/>
<dbReference type="OrthoDB" id="2033389at2"/>
<dbReference type="STRING" id="1235802.C823_05441"/>
<keyword evidence="3" id="KW-1185">Reference proteome</keyword>
<accession>N1ZUM2</accession>
<name>N1ZUM2_9FIRM</name>
<dbReference type="AlphaFoldDB" id="N1ZUM2"/>
<evidence type="ECO:0000256" key="1">
    <source>
        <dbReference type="SAM" id="Coils"/>
    </source>
</evidence>
<reference evidence="2 3" key="1">
    <citation type="journal article" date="2014" name="Genome Announc.">
        <title>Draft genome sequences of the altered schaedler flora, a defined bacterial community from gnotobiotic mice.</title>
        <authorList>
            <person name="Wannemuehler M.J."/>
            <person name="Overstreet A.M."/>
            <person name="Ward D.V."/>
            <person name="Phillips G.J."/>
        </authorList>
    </citation>
    <scope>NUCLEOTIDE SEQUENCE [LARGE SCALE GENOMIC DNA]</scope>
    <source>
        <strain evidence="2 3">ASF492</strain>
    </source>
</reference>
<dbReference type="eggNOG" id="ENOG502ZBIQ">
    <property type="taxonomic scope" value="Bacteria"/>
</dbReference>
<dbReference type="EMBL" id="AQFT01000160">
    <property type="protein sequence ID" value="EMZ19616.1"/>
    <property type="molecule type" value="Genomic_DNA"/>
</dbReference>
<dbReference type="HOGENOM" id="CLU_1080898_0_0_9"/>
<feature type="coiled-coil region" evidence="1">
    <location>
        <begin position="193"/>
        <end position="227"/>
    </location>
</feature>